<keyword evidence="6 11" id="KW-0675">Receptor</keyword>
<dbReference type="OrthoDB" id="7375156at2759"/>
<evidence type="ECO:0000256" key="2">
    <source>
        <dbReference type="ARBA" id="ARBA00022692"/>
    </source>
</evidence>
<evidence type="ECO:0000313" key="11">
    <source>
        <dbReference type="EMBL" id="GBP42860.1"/>
    </source>
</evidence>
<dbReference type="Pfam" id="PF11548">
    <property type="entry name" value="Receptor_IA-2"/>
    <property type="match status" value="1"/>
</dbReference>
<keyword evidence="4" id="KW-1133">Transmembrane helix</keyword>
<evidence type="ECO:0000256" key="4">
    <source>
        <dbReference type="ARBA" id="ARBA00022989"/>
    </source>
</evidence>
<keyword evidence="3 9" id="KW-0732">Signal</keyword>
<keyword evidence="5" id="KW-0472">Membrane</keyword>
<keyword evidence="7" id="KW-0325">Glycoprotein</keyword>
<reference evidence="11 12" key="1">
    <citation type="journal article" date="2019" name="Commun. Biol.">
        <title>The bagworm genome reveals a unique fibroin gene that provides high tensile strength.</title>
        <authorList>
            <person name="Kono N."/>
            <person name="Nakamura H."/>
            <person name="Ohtoshi R."/>
            <person name="Tomita M."/>
            <person name="Numata K."/>
            <person name="Arakawa K."/>
        </authorList>
    </citation>
    <scope>NUCLEOTIDE SEQUENCE [LARGE SCALE GENOMIC DNA]</scope>
</reference>
<dbReference type="AlphaFoldDB" id="A0A4C1VWC1"/>
<evidence type="ECO:0000259" key="10">
    <source>
        <dbReference type="Pfam" id="PF11548"/>
    </source>
</evidence>
<accession>A0A4C1VWC1</accession>
<name>A0A4C1VWC1_EUMVA</name>
<dbReference type="GO" id="GO:0045202">
    <property type="term" value="C:synapse"/>
    <property type="evidence" value="ECO:0007669"/>
    <property type="project" value="TreeGrafter"/>
</dbReference>
<keyword evidence="2" id="KW-0812">Transmembrane</keyword>
<protein>
    <submittedName>
        <fullName evidence="11">Receptor-type tyrosine-protein phosphatase-like ida-1</fullName>
    </submittedName>
</protein>
<comment type="subcellular location">
    <subcellularLocation>
        <location evidence="1">Membrane</location>
        <topology evidence="1">Single-pass membrane protein</topology>
    </subcellularLocation>
</comment>
<dbReference type="GO" id="GO:0030141">
    <property type="term" value="C:secretory granule"/>
    <property type="evidence" value="ECO:0007669"/>
    <property type="project" value="InterPro"/>
</dbReference>
<organism evidence="11 12">
    <name type="scientific">Eumeta variegata</name>
    <name type="common">Bagworm moth</name>
    <name type="synonym">Eumeta japonica</name>
    <dbReference type="NCBI Taxonomy" id="151549"/>
    <lineage>
        <taxon>Eukaryota</taxon>
        <taxon>Metazoa</taxon>
        <taxon>Ecdysozoa</taxon>
        <taxon>Arthropoda</taxon>
        <taxon>Hexapoda</taxon>
        <taxon>Insecta</taxon>
        <taxon>Pterygota</taxon>
        <taxon>Neoptera</taxon>
        <taxon>Endopterygota</taxon>
        <taxon>Lepidoptera</taxon>
        <taxon>Glossata</taxon>
        <taxon>Ditrysia</taxon>
        <taxon>Tineoidea</taxon>
        <taxon>Psychidae</taxon>
        <taxon>Oiketicinae</taxon>
        <taxon>Eumeta</taxon>
    </lineage>
</organism>
<dbReference type="EMBL" id="BGZK01000425">
    <property type="protein sequence ID" value="GBP42860.1"/>
    <property type="molecule type" value="Genomic_DNA"/>
</dbReference>
<feature type="compositionally biased region" description="Polar residues" evidence="8">
    <location>
        <begin position="259"/>
        <end position="268"/>
    </location>
</feature>
<comment type="caution">
    <text evidence="11">The sequence shown here is derived from an EMBL/GenBank/DDBJ whole genome shotgun (WGS) entry which is preliminary data.</text>
</comment>
<proteinExistence type="predicted"/>
<evidence type="ECO:0000256" key="9">
    <source>
        <dbReference type="SAM" id="SignalP"/>
    </source>
</evidence>
<dbReference type="GO" id="GO:0051046">
    <property type="term" value="P:regulation of secretion"/>
    <property type="evidence" value="ECO:0007669"/>
    <property type="project" value="TreeGrafter"/>
</dbReference>
<dbReference type="PANTHER" id="PTHR46106:SF4">
    <property type="entry name" value="IA-2 PROTEIN TYROSINE PHOSPHATASE, ISOFORM C"/>
    <property type="match status" value="1"/>
</dbReference>
<dbReference type="PANTHER" id="PTHR46106">
    <property type="entry name" value="IA-2 PROTEIN TYROSINE PHOSPHATASE, ISOFORM C"/>
    <property type="match status" value="1"/>
</dbReference>
<feature type="region of interest" description="Disordered" evidence="8">
    <location>
        <begin position="251"/>
        <end position="271"/>
    </location>
</feature>
<feature type="chain" id="PRO_5020029034" evidence="9">
    <location>
        <begin position="25"/>
        <end position="623"/>
    </location>
</feature>
<feature type="signal peptide" evidence="9">
    <location>
        <begin position="1"/>
        <end position="24"/>
    </location>
</feature>
<dbReference type="InterPro" id="IPR033522">
    <property type="entry name" value="IA-2/IA-2_beta"/>
</dbReference>
<keyword evidence="12" id="KW-1185">Reference proteome</keyword>
<evidence type="ECO:0000313" key="12">
    <source>
        <dbReference type="Proteomes" id="UP000299102"/>
    </source>
</evidence>
<dbReference type="InterPro" id="IPR021613">
    <property type="entry name" value="Receptor_IA-2_dom"/>
</dbReference>
<evidence type="ECO:0000256" key="6">
    <source>
        <dbReference type="ARBA" id="ARBA00023170"/>
    </source>
</evidence>
<feature type="domain" description="Protein-tyrosine phosphatase receptor IA-2 ectodomain" evidence="10">
    <location>
        <begin position="507"/>
        <end position="594"/>
    </location>
</feature>
<dbReference type="InterPro" id="IPR038112">
    <property type="entry name" value="Receptor_IA-2_ectodomain_sf"/>
</dbReference>
<dbReference type="Gene3D" id="3.30.70.2470">
    <property type="entry name" value="Protein-tyrosine phosphatase receptor IA-2 ectodomain"/>
    <property type="match status" value="1"/>
</dbReference>
<sequence length="623" mass="71280">MSGRTWRPAVWALVLLSTLAPSHADGNIGCLFSASLCVEGAEWCYDDFAFGKCIPIYDDEPEDGSLYQYNMNDEQLKWFEVELQRLVSRGYRWGHAYTQCVLQAMLYTLREHLDAKQVNTKICDPFVDPKLMSDSSNNAENNPEVDPDETAYIRFTPESPLSNFANEIYTPPLSAENDGDPPLPEGVEYFTNVPNNDDETPSDKLRDLLLLRDDVSEEPTVLVPFTGFRERLQQEKMSTDRDRENKMAVVRDKEKKSMQEATVNSDQQAGFDDEDRLGAHYRKSKTRITPYSSEYITGNRHSSLDAEVLSNALKKYKQTLASQNFPFEYKNVENEIPEPRIYIDEDTGEEYNPDAGSGELDPYQDKDNTVTDSEIKSKNMEYLMNYWKKIIDSKLKPQAALYAEGGPFRPDEMQDSDPILRCRYTAVDVSGENYFNSEDLPGLFYNDWGFKRRERDDVKKPGPRLDAQFLKFLYKKNVTGSAAKDHGQKLVGSPNDHIHNDFDIDPSYAYVTFKNRFGTDWQKGIEFINKVEKMLGLEKNTFTNPRVDIGEVTFKVEKNDKGLDARAVAERVDKIRDELQRETGAQILSTGIGDHKTVELEGNFQKNRYPQDAAQRVPEACRA</sequence>
<dbReference type="Proteomes" id="UP000299102">
    <property type="component" value="Unassembled WGS sequence"/>
</dbReference>
<dbReference type="GO" id="GO:0016020">
    <property type="term" value="C:membrane"/>
    <property type="evidence" value="ECO:0007669"/>
    <property type="project" value="UniProtKB-SubCell"/>
</dbReference>
<gene>
    <name evidence="11" type="primary">ida-1</name>
    <name evidence="11" type="ORF">EVAR_27213_1</name>
</gene>
<evidence type="ECO:0000256" key="5">
    <source>
        <dbReference type="ARBA" id="ARBA00023136"/>
    </source>
</evidence>
<evidence type="ECO:0000256" key="3">
    <source>
        <dbReference type="ARBA" id="ARBA00022729"/>
    </source>
</evidence>
<evidence type="ECO:0000256" key="7">
    <source>
        <dbReference type="ARBA" id="ARBA00023180"/>
    </source>
</evidence>
<evidence type="ECO:0000256" key="1">
    <source>
        <dbReference type="ARBA" id="ARBA00004167"/>
    </source>
</evidence>
<evidence type="ECO:0000256" key="8">
    <source>
        <dbReference type="SAM" id="MobiDB-lite"/>
    </source>
</evidence>
<dbReference type="STRING" id="151549.A0A4C1VWC1"/>